<name>A0A060HQ52_9ARCH</name>
<evidence type="ECO:0000313" key="8">
    <source>
        <dbReference type="EMBL" id="AIC17250.1"/>
    </source>
</evidence>
<feature type="binding site" evidence="6">
    <location>
        <position position="412"/>
    </location>
    <ligand>
        <name>[4Fe-4S] cluster</name>
        <dbReference type="ChEBI" id="CHEBI:49883"/>
    </ligand>
</feature>
<dbReference type="EMBL" id="CP007536">
    <property type="protein sequence ID" value="AIC17250.1"/>
    <property type="molecule type" value="Genomic_DNA"/>
</dbReference>
<dbReference type="InterPro" id="IPR006251">
    <property type="entry name" value="Homoacnase/IPMdehydase_lsu"/>
</dbReference>
<dbReference type="InterPro" id="IPR036008">
    <property type="entry name" value="Aconitase_4Fe-4S_dom"/>
</dbReference>
<dbReference type="NCBIfam" id="TIGR02086">
    <property type="entry name" value="IPMI_arch"/>
    <property type="match status" value="1"/>
</dbReference>
<protein>
    <recommendedName>
        <fullName evidence="6">3-isopropylmalate dehydratase large subunit</fullName>
        <ecNumber evidence="6">4.2.1.33</ecNumber>
    </recommendedName>
    <alternativeName>
        <fullName evidence="6">Alpha-IPM isomerase</fullName>
        <shortName evidence="6">IPMI</shortName>
    </alternativeName>
    <alternativeName>
        <fullName evidence="6">Isopropylmalate isomerase</fullName>
    </alternativeName>
</protein>
<organism evidence="8 9">
    <name type="scientific">Nitrososphaera viennensis EN76</name>
    <dbReference type="NCBI Taxonomy" id="926571"/>
    <lineage>
        <taxon>Archaea</taxon>
        <taxon>Nitrososphaerota</taxon>
        <taxon>Nitrososphaeria</taxon>
        <taxon>Nitrososphaerales</taxon>
        <taxon>Nitrososphaeraceae</taxon>
        <taxon>Nitrososphaera</taxon>
    </lineage>
</organism>
<dbReference type="InterPro" id="IPR011826">
    <property type="entry name" value="HAcnase/IPMdehydase_lsu_prok"/>
</dbReference>
<dbReference type="InterPro" id="IPR015931">
    <property type="entry name" value="Acnase/IPM_dHydase_lsu_aba_1/3"/>
</dbReference>
<gene>
    <name evidence="8" type="primary">leuC2</name>
    <name evidence="6" type="synonym">leuC</name>
    <name evidence="8" type="ORF">NVIE_029720</name>
</gene>
<dbReference type="PANTHER" id="PTHR43822">
    <property type="entry name" value="HOMOACONITASE, MITOCHONDRIAL-RELATED"/>
    <property type="match status" value="1"/>
</dbReference>
<dbReference type="PRINTS" id="PR00415">
    <property type="entry name" value="ACONITASE"/>
</dbReference>
<keyword evidence="2 6" id="KW-0479">Metal-binding</keyword>
<evidence type="ECO:0000256" key="1">
    <source>
        <dbReference type="ARBA" id="ARBA00022485"/>
    </source>
</evidence>
<evidence type="ECO:0000256" key="5">
    <source>
        <dbReference type="ARBA" id="ARBA00023239"/>
    </source>
</evidence>
<dbReference type="Pfam" id="PF00330">
    <property type="entry name" value="Aconitase"/>
    <property type="match status" value="2"/>
</dbReference>
<keyword evidence="3 6" id="KW-0408">Iron</keyword>
<dbReference type="AlphaFoldDB" id="A0A060HQ52"/>
<keyword evidence="6" id="KW-0432">Leucine biosynthesis</keyword>
<dbReference type="PANTHER" id="PTHR43822:SF2">
    <property type="entry name" value="HOMOACONITASE, MITOCHONDRIAL"/>
    <property type="match status" value="1"/>
</dbReference>
<evidence type="ECO:0000256" key="6">
    <source>
        <dbReference type="HAMAP-Rule" id="MF_01027"/>
    </source>
</evidence>
<dbReference type="HAMAP" id="MF_01027">
    <property type="entry name" value="LeuC_type2"/>
    <property type="match status" value="1"/>
</dbReference>
<feature type="domain" description="Aconitase/3-isopropylmalate dehydratase large subunit alpha/beta/alpha" evidence="7">
    <location>
        <begin position="340"/>
        <end position="463"/>
    </location>
</feature>
<feature type="binding site" evidence="6">
    <location>
        <position position="354"/>
    </location>
    <ligand>
        <name>[4Fe-4S] cluster</name>
        <dbReference type="ChEBI" id="CHEBI:49883"/>
    </ligand>
</feature>
<dbReference type="EC" id="4.2.1.33" evidence="6"/>
<sequence>MPLFLATLTASISKRSDDIRTRLNLAFAFAKGFNPPSAKSPSSGTVLAAMTITEKILARAAGRQSVSPGDVVFAKVDKVMMHDVSGPGVIKVFSEWEKKGLKLDKIWNADRVWVTEDHFVPAADRVSAENIITLSNFTKKYGIKKHFKYGLGQYGICHTLSHEEAMVLPGEVYVGGDSHTNTTGAMGAFAAGLGHTDVAYVLMNGEIWFKVPETMMFKVEGNKPDHIMAKDIILKVIGEIGTDGANYKTMQFAGDVVKKLSMEERLTLTNMTTEAGAKNGIIEPDETTYAYLRERTDAQYSPVHSDDNVQYSETFTIEIEKMEPTIAKPFSPGNISVARELQGTELDKAYIGSCTGAKLDDLRAAAKILKGKKVKIRTEVLPAAQSIYMKAMKEGLVEIFMEAGAIVGPPTCGACCGAHMGVLGKGEICISTTNRNFPGRMGHVESQTYLASPVVVAASAITGRITDPRDVKN</sequence>
<evidence type="ECO:0000256" key="2">
    <source>
        <dbReference type="ARBA" id="ARBA00022723"/>
    </source>
</evidence>
<comment type="function">
    <text evidence="6">Catalyzes the isomerization between 2-isopropylmalate and 3-isopropylmalate, via the formation of 2-isopropylmaleate.</text>
</comment>
<dbReference type="NCBIfam" id="TIGR01343">
    <property type="entry name" value="hacA_fam"/>
    <property type="match status" value="1"/>
</dbReference>
<comment type="cofactor">
    <cofactor evidence="6">
        <name>[4Fe-4S] cluster</name>
        <dbReference type="ChEBI" id="CHEBI:49883"/>
    </cofactor>
    <text evidence="6">Binds 1 [4Fe-4S] cluster per subunit.</text>
</comment>
<dbReference type="GO" id="GO:0003861">
    <property type="term" value="F:3-isopropylmalate dehydratase activity"/>
    <property type="evidence" value="ECO:0007669"/>
    <property type="project" value="UniProtKB-UniRule"/>
</dbReference>
<dbReference type="InterPro" id="IPR033941">
    <property type="entry name" value="IPMI_cat"/>
</dbReference>
<evidence type="ECO:0000256" key="4">
    <source>
        <dbReference type="ARBA" id="ARBA00023014"/>
    </source>
</evidence>
<dbReference type="Gene3D" id="3.30.499.10">
    <property type="entry name" value="Aconitase, domain 3"/>
    <property type="match status" value="2"/>
</dbReference>
<dbReference type="GO" id="GO:0009098">
    <property type="term" value="P:L-leucine biosynthetic process"/>
    <property type="evidence" value="ECO:0007669"/>
    <property type="project" value="UniProtKB-UniRule"/>
</dbReference>
<keyword evidence="1 6" id="KW-0004">4Fe-4S</keyword>
<comment type="subunit">
    <text evidence="6">Heterodimer of LeuC and LeuD.</text>
</comment>
<dbReference type="InterPro" id="IPR001030">
    <property type="entry name" value="Acoase/IPM_deHydtase_lsu_aba"/>
</dbReference>
<feature type="binding site" evidence="6">
    <location>
        <position position="415"/>
    </location>
    <ligand>
        <name>[4Fe-4S] cluster</name>
        <dbReference type="ChEBI" id="CHEBI:49883"/>
    </ligand>
</feature>
<keyword evidence="4 6" id="KW-0411">Iron-sulfur</keyword>
<dbReference type="HOGENOM" id="CLU_006714_3_4_2"/>
<dbReference type="Proteomes" id="UP000027093">
    <property type="component" value="Chromosome"/>
</dbReference>
<dbReference type="InterPro" id="IPR050067">
    <property type="entry name" value="IPM_dehydratase_rel_enz"/>
</dbReference>
<dbReference type="STRING" id="926571.NVIE_029720"/>
<dbReference type="KEGG" id="nvn:NVIE_029720"/>
<dbReference type="UniPathway" id="UPA00048">
    <property type="reaction ID" value="UER00071"/>
</dbReference>
<evidence type="ECO:0000259" key="7">
    <source>
        <dbReference type="Pfam" id="PF00330"/>
    </source>
</evidence>
<evidence type="ECO:0000256" key="3">
    <source>
        <dbReference type="ARBA" id="ARBA00023004"/>
    </source>
</evidence>
<dbReference type="CDD" id="cd01583">
    <property type="entry name" value="IPMI"/>
    <property type="match status" value="1"/>
</dbReference>
<keyword evidence="5 6" id="KW-0456">Lyase</keyword>
<comment type="similarity">
    <text evidence="6">Belongs to the aconitase/IPM isomerase family. LeuC type 2 subfamily.</text>
</comment>
<keyword evidence="6" id="KW-0028">Amino-acid biosynthesis</keyword>
<keyword evidence="9" id="KW-1185">Reference proteome</keyword>
<dbReference type="SUPFAM" id="SSF53732">
    <property type="entry name" value="Aconitase iron-sulfur domain"/>
    <property type="match status" value="1"/>
</dbReference>
<dbReference type="GO" id="GO:0046872">
    <property type="term" value="F:metal ion binding"/>
    <property type="evidence" value="ECO:0007669"/>
    <property type="project" value="UniProtKB-KW"/>
</dbReference>
<comment type="pathway">
    <text evidence="6">Amino-acid biosynthesis; L-leucine biosynthesis; L-leucine from 3-methyl-2-oxobutanoate: step 2/4.</text>
</comment>
<dbReference type="GO" id="GO:0051539">
    <property type="term" value="F:4 iron, 4 sulfur cluster binding"/>
    <property type="evidence" value="ECO:0007669"/>
    <property type="project" value="UniProtKB-KW"/>
</dbReference>
<accession>A0A060HQ52</accession>
<feature type="domain" description="Aconitase/3-isopropylmalate dehydratase large subunit alpha/beta/alpha" evidence="7">
    <location>
        <begin position="55"/>
        <end position="334"/>
    </location>
</feature>
<evidence type="ECO:0000313" key="9">
    <source>
        <dbReference type="Proteomes" id="UP000027093"/>
    </source>
</evidence>
<proteinExistence type="inferred from homology"/>
<reference evidence="8 9" key="1">
    <citation type="journal article" date="2014" name="Int. J. Syst. Evol. Microbiol.">
        <title>Nitrososphaera viennensis gen. nov., sp. nov., an aerobic and mesophilic, ammonia-oxidizing archaeon from soil and a member of the archaeal phylum Thaumarchaeota.</title>
        <authorList>
            <person name="Stieglmeier M."/>
            <person name="Klingl A."/>
            <person name="Alves R.J."/>
            <person name="Rittmann S.K."/>
            <person name="Melcher M."/>
            <person name="Leisch N."/>
            <person name="Schleper C."/>
        </authorList>
    </citation>
    <scope>NUCLEOTIDE SEQUENCE [LARGE SCALE GENOMIC DNA]</scope>
    <source>
        <strain evidence="8">EN76</strain>
    </source>
</reference>
<dbReference type="NCBIfam" id="NF001614">
    <property type="entry name" value="PRK00402.1"/>
    <property type="match status" value="1"/>
</dbReference>
<keyword evidence="6" id="KW-0100">Branched-chain amino acid biosynthesis</keyword>
<comment type="catalytic activity">
    <reaction evidence="6">
        <text>(2R,3S)-3-isopropylmalate = (2S)-2-isopropylmalate</text>
        <dbReference type="Rhea" id="RHEA:32287"/>
        <dbReference type="ChEBI" id="CHEBI:1178"/>
        <dbReference type="ChEBI" id="CHEBI:35121"/>
        <dbReference type="EC" id="4.2.1.33"/>
    </reaction>
</comment>